<evidence type="ECO:0000256" key="8">
    <source>
        <dbReference type="ARBA" id="ARBA00022840"/>
    </source>
</evidence>
<evidence type="ECO:0000256" key="14">
    <source>
        <dbReference type="ARBA" id="ARBA00047499"/>
    </source>
</evidence>
<comment type="similarity">
    <text evidence="2">Belongs to the class-I aminoacyl-tRNA synthetase family.</text>
</comment>
<keyword evidence="9" id="KW-0648">Protein biosynthesis</keyword>
<keyword evidence="10" id="KW-0030">Aminoacyl-tRNA synthetase</keyword>
<comment type="catalytic activity">
    <reaction evidence="14">
        <text>S-disulfanyl-L-cysteine + tRNA(Cys) + ATP = (S)-disulfanyl-L-cysteinyl-tRNA(Cys) + AMP + diphosphate</text>
        <dbReference type="Rhea" id="RHEA:78651"/>
        <dbReference type="Rhea" id="RHEA-COMP:9661"/>
        <dbReference type="Rhea" id="RHEA-COMP:19120"/>
        <dbReference type="ChEBI" id="CHEBI:30616"/>
        <dbReference type="ChEBI" id="CHEBI:33019"/>
        <dbReference type="ChEBI" id="CHEBI:78442"/>
        <dbReference type="ChEBI" id="CHEBI:229465"/>
        <dbReference type="ChEBI" id="CHEBI:229521"/>
        <dbReference type="ChEBI" id="CHEBI:456215"/>
    </reaction>
    <physiologicalReaction direction="left-to-right" evidence="14">
        <dbReference type="Rhea" id="RHEA:78652"/>
    </physiologicalReaction>
</comment>
<dbReference type="GO" id="GO:0006423">
    <property type="term" value="P:cysteinyl-tRNA aminoacylation"/>
    <property type="evidence" value="ECO:0007669"/>
    <property type="project" value="InterPro"/>
</dbReference>
<evidence type="ECO:0000256" key="17">
    <source>
        <dbReference type="ARBA" id="ARBA00048609"/>
    </source>
</evidence>
<evidence type="ECO:0000256" key="3">
    <source>
        <dbReference type="ARBA" id="ARBA00012832"/>
    </source>
</evidence>
<dbReference type="Gene3D" id="3.40.50.620">
    <property type="entry name" value="HUPs"/>
    <property type="match status" value="1"/>
</dbReference>
<reference evidence="20" key="2">
    <citation type="submission" date="2022-10" db="EMBL/GenBank/DDBJ databases">
        <authorList>
            <consortium name="ENA_rothamsted_submissions"/>
            <consortium name="culmorum"/>
            <person name="King R."/>
        </authorList>
    </citation>
    <scope>NUCLEOTIDE SEQUENCE</scope>
</reference>
<evidence type="ECO:0000256" key="4">
    <source>
        <dbReference type="ARBA" id="ARBA00022598"/>
    </source>
</evidence>
<comment type="catalytic activity">
    <reaction evidence="18">
        <text>tRNA(Cys) + L-cysteine + ATP = L-cysteinyl-tRNA(Cys) + AMP + diphosphate</text>
        <dbReference type="Rhea" id="RHEA:17773"/>
        <dbReference type="Rhea" id="RHEA-COMP:9661"/>
        <dbReference type="Rhea" id="RHEA-COMP:9679"/>
        <dbReference type="ChEBI" id="CHEBI:30616"/>
        <dbReference type="ChEBI" id="CHEBI:33019"/>
        <dbReference type="ChEBI" id="CHEBI:35235"/>
        <dbReference type="ChEBI" id="CHEBI:78442"/>
        <dbReference type="ChEBI" id="CHEBI:78517"/>
        <dbReference type="ChEBI" id="CHEBI:456215"/>
        <dbReference type="EC" id="6.1.1.16"/>
    </reaction>
    <physiologicalReaction direction="right-to-left" evidence="18">
        <dbReference type="Rhea" id="RHEA:17775"/>
    </physiologicalReaction>
</comment>
<feature type="domain" description="tRNA synthetases class I catalytic" evidence="19">
    <location>
        <begin position="39"/>
        <end position="327"/>
    </location>
</feature>
<evidence type="ECO:0000256" key="5">
    <source>
        <dbReference type="ARBA" id="ARBA00022723"/>
    </source>
</evidence>
<evidence type="ECO:0000256" key="10">
    <source>
        <dbReference type="ARBA" id="ARBA00023146"/>
    </source>
</evidence>
<dbReference type="InterPro" id="IPR015803">
    <property type="entry name" value="Cys-tRNA-ligase"/>
</dbReference>
<dbReference type="PANTHER" id="PTHR10890">
    <property type="entry name" value="CYSTEINYL-TRNA SYNTHETASE"/>
    <property type="match status" value="1"/>
</dbReference>
<dbReference type="SUPFAM" id="SSF52374">
    <property type="entry name" value="Nucleotidylyl transferase"/>
    <property type="match status" value="1"/>
</dbReference>
<dbReference type="Gene3D" id="1.20.120.1910">
    <property type="entry name" value="Cysteine-tRNA ligase, C-terminal anti-codon recognition domain"/>
    <property type="match status" value="1"/>
</dbReference>
<dbReference type="HAMAP" id="MF_00041">
    <property type="entry name" value="Cys_tRNA_synth"/>
    <property type="match status" value="1"/>
</dbReference>
<comment type="cofactor">
    <cofactor evidence="1">
        <name>Zn(2+)</name>
        <dbReference type="ChEBI" id="CHEBI:29105"/>
    </cofactor>
</comment>
<keyword evidence="8" id="KW-0067">ATP-binding</keyword>
<dbReference type="CDD" id="cd00672">
    <property type="entry name" value="CysRS_core"/>
    <property type="match status" value="1"/>
</dbReference>
<dbReference type="Pfam" id="PF01406">
    <property type="entry name" value="tRNA-synt_1e"/>
    <property type="match status" value="1"/>
</dbReference>
<gene>
    <name evidence="20" type="ORF">APHIGO_LOCUS4767</name>
</gene>
<dbReference type="Proteomes" id="UP001154329">
    <property type="component" value="Chromosome 2"/>
</dbReference>
<sequence length="508" mass="58276">MRNFGVLSNLLSNRSFSTNKSNVLVYNCKTKTKEPLKCNKLLRWYVCGPTVYDSMHIGHASCYIKFDIIRRILENYFQFSVFQVMNITNVDDKIISKARALNTDPFQLARNYEVEFIEDIDLLNIKQPDIIARVTDFIPQVLNVIQNLFDKDLVYSAADGSLFFDTTKYKKYGKIVKVPEVVPHMFKRSNLDFALWKATKPGEPSWDSPWGAGRPGWHIECSAIASHYFGSSVDIHSGGIDLLFPHHENEEAQCCAYHNVDDWVKYWIHSGHLHVGDNIKMSKSLMNTISVKELLKSYTANQFRTLCLLSNYKNDLEFNESTMDVACGVLKKFDCFIANCYAHLNNYNSKHTPDITLIKKMNDIENDILINLADNFNTSKTLNLLIELISIFNKLLTVDFHFNCSNLEVIQALNLVFKTLDSFGINLTDSKFKSDAENISIINTTVNFRAKLRQLALQSKSDIRKQDILKLCDTLRDELAVANIIVQDSSKSSIWRHEKVTKIQVKEN</sequence>
<dbReference type="PANTHER" id="PTHR10890:SF27">
    <property type="entry name" value="CYSTEINE--TRNA LIGASE, MITOCHONDRIAL-RELATED"/>
    <property type="match status" value="1"/>
</dbReference>
<dbReference type="EMBL" id="OU899035">
    <property type="protein sequence ID" value="CAH1722410.1"/>
    <property type="molecule type" value="Genomic_DNA"/>
</dbReference>
<dbReference type="NCBIfam" id="TIGR00435">
    <property type="entry name" value="cysS"/>
    <property type="match status" value="1"/>
</dbReference>
<evidence type="ECO:0000313" key="20">
    <source>
        <dbReference type="EMBL" id="CAH1722410.1"/>
    </source>
</evidence>
<evidence type="ECO:0000256" key="11">
    <source>
        <dbReference type="ARBA" id="ARBA00031499"/>
    </source>
</evidence>
<organism evidence="20 21">
    <name type="scientific">Aphis gossypii</name>
    <name type="common">Cotton aphid</name>
    <dbReference type="NCBI Taxonomy" id="80765"/>
    <lineage>
        <taxon>Eukaryota</taxon>
        <taxon>Metazoa</taxon>
        <taxon>Ecdysozoa</taxon>
        <taxon>Arthropoda</taxon>
        <taxon>Hexapoda</taxon>
        <taxon>Insecta</taxon>
        <taxon>Pterygota</taxon>
        <taxon>Neoptera</taxon>
        <taxon>Paraneoptera</taxon>
        <taxon>Hemiptera</taxon>
        <taxon>Sternorrhyncha</taxon>
        <taxon>Aphidomorpha</taxon>
        <taxon>Aphidoidea</taxon>
        <taxon>Aphididae</taxon>
        <taxon>Aphidini</taxon>
        <taxon>Aphis</taxon>
        <taxon>Aphis</taxon>
    </lineage>
</organism>
<comment type="function">
    <text evidence="12">Mitochondrial cysteine-specific aminoacyl-tRNA synthetase that catalyzes the ATP-dependent ligation of cysteine to tRNA(Cys).</text>
</comment>
<evidence type="ECO:0000259" key="19">
    <source>
        <dbReference type="Pfam" id="PF01406"/>
    </source>
</evidence>
<evidence type="ECO:0000256" key="16">
    <source>
        <dbReference type="ARBA" id="ARBA00047731"/>
    </source>
</evidence>
<comment type="catalytic activity">
    <reaction evidence="16">
        <text>S-sulfanyl-L-cysteine + L-cysteine = S-disulfanyl-L-cysteine + L-alanine</text>
        <dbReference type="Rhea" id="RHEA:78627"/>
        <dbReference type="ChEBI" id="CHEBI:35235"/>
        <dbReference type="ChEBI" id="CHEBI:57972"/>
        <dbReference type="ChEBI" id="CHEBI:58591"/>
        <dbReference type="ChEBI" id="CHEBI:229465"/>
    </reaction>
    <physiologicalReaction direction="left-to-right" evidence="16">
        <dbReference type="Rhea" id="RHEA:78628"/>
    </physiologicalReaction>
</comment>
<comment type="function">
    <text evidence="13">In addition to its role as an aminoacyl-tRNA synthetase, has also cysteine persulfide synthase activity. Produces reactive persulfide species such as cysteine persulfide (CysSSH) from substrate cysteine and mediate direct incorporation of CysSSH into proteins during translations, resulting in protein persulfides and polysulfides. CysSSHs behave as potent antioxidants and cellular protectants.</text>
</comment>
<proteinExistence type="inferred from homology"/>
<evidence type="ECO:0000256" key="18">
    <source>
        <dbReference type="ARBA" id="ARBA00049046"/>
    </source>
</evidence>
<evidence type="ECO:0000256" key="6">
    <source>
        <dbReference type="ARBA" id="ARBA00022741"/>
    </source>
</evidence>
<keyword evidence="21" id="KW-1185">Reference proteome</keyword>
<dbReference type="PRINTS" id="PR00983">
    <property type="entry name" value="TRNASYNTHCYS"/>
</dbReference>
<evidence type="ECO:0000256" key="12">
    <source>
        <dbReference type="ARBA" id="ARBA00043868"/>
    </source>
</evidence>
<reference evidence="20" key="1">
    <citation type="submission" date="2022-02" db="EMBL/GenBank/DDBJ databases">
        <authorList>
            <person name="King R."/>
        </authorList>
    </citation>
    <scope>NUCLEOTIDE SEQUENCE</scope>
</reference>
<keyword evidence="5" id="KW-0479">Metal-binding</keyword>
<protein>
    <recommendedName>
        <fullName evidence="3">cysteine--tRNA ligase</fullName>
        <ecNumber evidence="3">6.1.1.16</ecNumber>
    </recommendedName>
    <alternativeName>
        <fullName evidence="11">Cysteinyl-tRNA synthetase</fullName>
    </alternativeName>
</protein>
<dbReference type="EC" id="6.1.1.16" evidence="3"/>
<evidence type="ECO:0000256" key="9">
    <source>
        <dbReference type="ARBA" id="ARBA00022917"/>
    </source>
</evidence>
<evidence type="ECO:0000256" key="7">
    <source>
        <dbReference type="ARBA" id="ARBA00022833"/>
    </source>
</evidence>
<dbReference type="InterPro" id="IPR032678">
    <property type="entry name" value="tRNA-synt_1_cat_dom"/>
</dbReference>
<dbReference type="InterPro" id="IPR014729">
    <property type="entry name" value="Rossmann-like_a/b/a_fold"/>
</dbReference>
<dbReference type="GO" id="GO:0004817">
    <property type="term" value="F:cysteine-tRNA ligase activity"/>
    <property type="evidence" value="ECO:0007669"/>
    <property type="project" value="UniProtKB-EC"/>
</dbReference>
<comment type="catalytic activity">
    <reaction evidence="17">
        <text>S-sulfanyl-L-cysteine + tRNA(Cys) + ATP = (S)-sulfanyl-L-cysteinyl-tRNA(Cys) + AMP + diphosphate</text>
        <dbReference type="Rhea" id="RHEA:78647"/>
        <dbReference type="Rhea" id="RHEA-COMP:9661"/>
        <dbReference type="Rhea" id="RHEA-COMP:19119"/>
        <dbReference type="ChEBI" id="CHEBI:30616"/>
        <dbReference type="ChEBI" id="CHEBI:33019"/>
        <dbReference type="ChEBI" id="CHEBI:58591"/>
        <dbReference type="ChEBI" id="CHEBI:78442"/>
        <dbReference type="ChEBI" id="CHEBI:229520"/>
        <dbReference type="ChEBI" id="CHEBI:456215"/>
    </reaction>
    <physiologicalReaction direction="left-to-right" evidence="17">
        <dbReference type="Rhea" id="RHEA:78648"/>
    </physiologicalReaction>
</comment>
<keyword evidence="7" id="KW-0862">Zinc</keyword>
<dbReference type="InterPro" id="IPR009080">
    <property type="entry name" value="tRNAsynth_Ia_anticodon-bd"/>
</dbReference>
<name>A0A9P0IYD7_APHGO</name>
<evidence type="ECO:0000256" key="15">
    <source>
        <dbReference type="ARBA" id="ARBA00047548"/>
    </source>
</evidence>
<accession>A0A9P0IYD7</accession>
<dbReference type="GO" id="GO:0005737">
    <property type="term" value="C:cytoplasm"/>
    <property type="evidence" value="ECO:0007669"/>
    <property type="project" value="TreeGrafter"/>
</dbReference>
<evidence type="ECO:0000256" key="1">
    <source>
        <dbReference type="ARBA" id="ARBA00001947"/>
    </source>
</evidence>
<evidence type="ECO:0000313" key="21">
    <source>
        <dbReference type="Proteomes" id="UP001154329"/>
    </source>
</evidence>
<evidence type="ECO:0000256" key="13">
    <source>
        <dbReference type="ARBA" id="ARBA00045476"/>
    </source>
</evidence>
<dbReference type="InterPro" id="IPR024909">
    <property type="entry name" value="Cys-tRNA/MSH_ligase"/>
</dbReference>
<dbReference type="GO" id="GO:0046872">
    <property type="term" value="F:metal ion binding"/>
    <property type="evidence" value="ECO:0007669"/>
    <property type="project" value="UniProtKB-KW"/>
</dbReference>
<keyword evidence="4" id="KW-0436">Ligase</keyword>
<keyword evidence="6" id="KW-0547">Nucleotide-binding</keyword>
<comment type="catalytic activity">
    <reaction evidence="15">
        <text>2 L-cysteine = S-sulfanyl-L-cysteine + L-alanine</text>
        <dbReference type="Rhea" id="RHEA:78543"/>
        <dbReference type="ChEBI" id="CHEBI:35235"/>
        <dbReference type="ChEBI" id="CHEBI:57972"/>
        <dbReference type="ChEBI" id="CHEBI:58591"/>
    </reaction>
    <physiologicalReaction direction="left-to-right" evidence="15">
        <dbReference type="Rhea" id="RHEA:78544"/>
    </physiologicalReaction>
</comment>
<dbReference type="GO" id="GO:0005524">
    <property type="term" value="F:ATP binding"/>
    <property type="evidence" value="ECO:0007669"/>
    <property type="project" value="UniProtKB-KW"/>
</dbReference>
<dbReference type="AlphaFoldDB" id="A0A9P0IYD7"/>
<evidence type="ECO:0000256" key="2">
    <source>
        <dbReference type="ARBA" id="ARBA00005594"/>
    </source>
</evidence>
<dbReference type="SUPFAM" id="SSF47323">
    <property type="entry name" value="Anticodon-binding domain of a subclass of class I aminoacyl-tRNA synthetases"/>
    <property type="match status" value="1"/>
</dbReference>